<reference evidence="2 3" key="1">
    <citation type="submission" date="2024-02" db="EMBL/GenBank/DDBJ databases">
        <title>Chromosome-level genome assembly of the Eurasian Minnow (Phoxinus phoxinus).</title>
        <authorList>
            <person name="Oriowo T.O."/>
            <person name="Martin S."/>
            <person name="Stange M."/>
            <person name="Chrysostomakis Y."/>
            <person name="Brown T."/>
            <person name="Winkler S."/>
            <person name="Kukowka S."/>
            <person name="Myers E.W."/>
            <person name="Bohne A."/>
        </authorList>
    </citation>
    <scope>NUCLEOTIDE SEQUENCE [LARGE SCALE GENOMIC DNA]</scope>
    <source>
        <strain evidence="2">ZFMK-TIS-60720</strain>
        <tissue evidence="2">Whole Organism</tissue>
    </source>
</reference>
<proteinExistence type="predicted"/>
<evidence type="ECO:0000313" key="3">
    <source>
        <dbReference type="Proteomes" id="UP001364617"/>
    </source>
</evidence>
<comment type="caution">
    <text evidence="2">The sequence shown here is derived from an EMBL/GenBank/DDBJ whole genome shotgun (WGS) entry which is preliminary data.</text>
</comment>
<dbReference type="Proteomes" id="UP001364617">
    <property type="component" value="Unassembled WGS sequence"/>
</dbReference>
<gene>
    <name evidence="2" type="ORF">R3I93_016582</name>
</gene>
<keyword evidence="3" id="KW-1185">Reference proteome</keyword>
<organism evidence="2 3">
    <name type="scientific">Phoxinus phoxinus</name>
    <name type="common">Eurasian minnow</name>
    <dbReference type="NCBI Taxonomy" id="58324"/>
    <lineage>
        <taxon>Eukaryota</taxon>
        <taxon>Metazoa</taxon>
        <taxon>Chordata</taxon>
        <taxon>Craniata</taxon>
        <taxon>Vertebrata</taxon>
        <taxon>Euteleostomi</taxon>
        <taxon>Actinopterygii</taxon>
        <taxon>Neopterygii</taxon>
        <taxon>Teleostei</taxon>
        <taxon>Ostariophysi</taxon>
        <taxon>Cypriniformes</taxon>
        <taxon>Leuciscidae</taxon>
        <taxon>Phoxininae</taxon>
        <taxon>Phoxinus</taxon>
    </lineage>
</organism>
<dbReference type="EMBL" id="JAYKXH010000017">
    <property type="protein sequence ID" value="KAK7139488.1"/>
    <property type="molecule type" value="Genomic_DNA"/>
</dbReference>
<feature type="region of interest" description="Disordered" evidence="1">
    <location>
        <begin position="205"/>
        <end position="288"/>
    </location>
</feature>
<accession>A0AAN9CKA6</accession>
<evidence type="ECO:0000313" key="2">
    <source>
        <dbReference type="EMBL" id="KAK7139488.1"/>
    </source>
</evidence>
<evidence type="ECO:0000256" key="1">
    <source>
        <dbReference type="SAM" id="MobiDB-lite"/>
    </source>
</evidence>
<name>A0AAN9CKA6_9TELE</name>
<protein>
    <submittedName>
        <fullName evidence="2">Uncharacterized protein</fullName>
    </submittedName>
</protein>
<dbReference type="AlphaFoldDB" id="A0AAN9CKA6"/>
<sequence>MPLHWSNVTRVPHVSRVIRTDRSARINSEVIKMTNPKTRPCPSCQTSNRLNRKTCVACLCCLQINLDLIKKHQKVKNSNWASSVKKNRNFSKIVNSAQLSVLKLNALGYKAILFLGHQDRNGQMIGDMIHFLEPAEGAAQDIIMKMSKLYEHLLRKLCAHQPASATTGTAATGPVPPVQEDSAAGVAPVAEEYVLHLVPVSPLSHPPALSSPLSHPPALSSPLSHPPALSSPLSHPPALSSPLSHPPALSSPLSHPPALSSVSSHPPALSSVSSHPPALSSVSSHPPALSSVSSHPPALFLSSSFLQPTSGLPGEGATRPPKRKIKECRKHRAQKIFPYQGIVDRRVINGKEEVKVMWTPCSLCGKVWNDTWEPAQQYA</sequence>